<feature type="domain" description="OBG-type G" evidence="7">
    <location>
        <begin position="151"/>
        <end position="270"/>
    </location>
</feature>
<comment type="subcellular location">
    <subcellularLocation>
        <location evidence="1">Nucleus</location>
        <location evidence="1">Nucleolus</location>
    </subcellularLocation>
</comment>
<dbReference type="CDD" id="cd01898">
    <property type="entry name" value="Obg"/>
    <property type="match status" value="1"/>
</dbReference>
<dbReference type="GO" id="GO:0003924">
    <property type="term" value="F:GTPase activity"/>
    <property type="evidence" value="ECO:0007669"/>
    <property type="project" value="InterPro"/>
</dbReference>
<evidence type="ECO:0000259" key="8">
    <source>
        <dbReference type="PROSITE" id="PS51883"/>
    </source>
</evidence>
<dbReference type="WBParaSite" id="SBAD_0001073001-mRNA-1">
    <property type="protein sequence ID" value="SBAD_0001073001-mRNA-1"/>
    <property type="gene ID" value="SBAD_0001073001"/>
</dbReference>
<keyword evidence="4" id="KW-0547">Nucleotide-binding</keyword>
<organism evidence="9">
    <name type="scientific">Soboliphyme baturini</name>
    <dbReference type="NCBI Taxonomy" id="241478"/>
    <lineage>
        <taxon>Eukaryota</taxon>
        <taxon>Metazoa</taxon>
        <taxon>Ecdysozoa</taxon>
        <taxon>Nematoda</taxon>
        <taxon>Enoplea</taxon>
        <taxon>Dorylaimia</taxon>
        <taxon>Dioctophymatida</taxon>
        <taxon>Dioctophymatoidea</taxon>
        <taxon>Soboliphymatidae</taxon>
        <taxon>Soboliphyme</taxon>
    </lineage>
</organism>
<dbReference type="PROSITE" id="PS51710">
    <property type="entry name" value="G_OBG"/>
    <property type="match status" value="1"/>
</dbReference>
<dbReference type="GO" id="GO:0005525">
    <property type="term" value="F:GTP binding"/>
    <property type="evidence" value="ECO:0007669"/>
    <property type="project" value="UniProtKB-KW"/>
</dbReference>
<dbReference type="InterPro" id="IPR027417">
    <property type="entry name" value="P-loop_NTPase"/>
</dbReference>
<evidence type="ECO:0000256" key="4">
    <source>
        <dbReference type="ARBA" id="ARBA00022741"/>
    </source>
</evidence>
<dbReference type="InterPro" id="IPR014100">
    <property type="entry name" value="GTP-bd_Obg/CgtA"/>
</dbReference>
<dbReference type="SUPFAM" id="SSF52540">
    <property type="entry name" value="P-loop containing nucleoside triphosphate hydrolases"/>
    <property type="match status" value="1"/>
</dbReference>
<dbReference type="PIRSF" id="PIRSF002401">
    <property type="entry name" value="GTP_bd_Obg/CgtA"/>
    <property type="match status" value="1"/>
</dbReference>
<dbReference type="PANTHER" id="PTHR11702:SF43">
    <property type="entry name" value="GTP-BINDING PROTEIN 10"/>
    <property type="match status" value="1"/>
</dbReference>
<sequence length="270" mass="29118">LFSLFTQRVQLVGGGRLLRDHLRIYVRGGTGGKGQFKYGGIGGDGGDVYLEAKNITLQQLAGQQPKMRFIAKSGKTCRKLFLIGEKGEDLVVNVPTGITVSTDSKRVIGELNRVGDRLLVATGGAGGSAATKYVGLKGEPHMLQLDLKLIADVGLVGFPNAGKSTFLKAVSAAKPKIASYPFTTIRPQVGMMEYEDYRQISVADLPGLIEGASENVGMGHSFLKHIERTMLLFLIVDAGGFQLKLGSPHRTPIETFYLLNRVNLVIRISS</sequence>
<dbReference type="PRINTS" id="PR00326">
    <property type="entry name" value="GTP1OBG"/>
</dbReference>
<evidence type="ECO:0000259" key="7">
    <source>
        <dbReference type="PROSITE" id="PS51710"/>
    </source>
</evidence>
<dbReference type="InterPro" id="IPR036726">
    <property type="entry name" value="GTP1_OBG_dom_sf"/>
</dbReference>
<proteinExistence type="inferred from homology"/>
<keyword evidence="6" id="KW-0539">Nucleus</keyword>
<keyword evidence="3" id="KW-0690">Ribosome biogenesis</keyword>
<keyword evidence="5" id="KW-0342">GTP-binding</keyword>
<dbReference type="Pfam" id="PF01926">
    <property type="entry name" value="MMR_HSR1"/>
    <property type="match status" value="1"/>
</dbReference>
<dbReference type="PANTHER" id="PTHR11702">
    <property type="entry name" value="DEVELOPMENTALLY REGULATED GTP-BINDING PROTEIN-RELATED"/>
    <property type="match status" value="1"/>
</dbReference>
<dbReference type="PROSITE" id="PS51883">
    <property type="entry name" value="OBG"/>
    <property type="match status" value="1"/>
</dbReference>
<accession>A0A183J3B7</accession>
<name>A0A183J3B7_9BILA</name>
<dbReference type="GO" id="GO:0042254">
    <property type="term" value="P:ribosome biogenesis"/>
    <property type="evidence" value="ECO:0007669"/>
    <property type="project" value="UniProtKB-UniRule"/>
</dbReference>
<evidence type="ECO:0000256" key="5">
    <source>
        <dbReference type="ARBA" id="ARBA00023134"/>
    </source>
</evidence>
<dbReference type="InterPro" id="IPR031167">
    <property type="entry name" value="G_OBG"/>
</dbReference>
<evidence type="ECO:0000313" key="9">
    <source>
        <dbReference type="WBParaSite" id="SBAD_0001073001-mRNA-1"/>
    </source>
</evidence>
<feature type="domain" description="Obg" evidence="8">
    <location>
        <begin position="16"/>
        <end position="150"/>
    </location>
</feature>
<evidence type="ECO:0000256" key="2">
    <source>
        <dbReference type="ARBA" id="ARBA00007699"/>
    </source>
</evidence>
<dbReference type="InterPro" id="IPR006169">
    <property type="entry name" value="GTP1_OBG_dom"/>
</dbReference>
<evidence type="ECO:0000256" key="6">
    <source>
        <dbReference type="ARBA" id="ARBA00023242"/>
    </source>
</evidence>
<reference evidence="9" key="1">
    <citation type="submission" date="2016-06" db="UniProtKB">
        <authorList>
            <consortium name="WormBaseParasite"/>
        </authorList>
    </citation>
    <scope>IDENTIFICATION</scope>
</reference>
<dbReference type="Gene3D" id="3.40.50.300">
    <property type="entry name" value="P-loop containing nucleotide triphosphate hydrolases"/>
    <property type="match status" value="1"/>
</dbReference>
<dbReference type="InterPro" id="IPR006073">
    <property type="entry name" value="GTP-bd"/>
</dbReference>
<evidence type="ECO:0000256" key="3">
    <source>
        <dbReference type="ARBA" id="ARBA00022517"/>
    </source>
</evidence>
<dbReference type="GO" id="GO:0005730">
    <property type="term" value="C:nucleolus"/>
    <property type="evidence" value="ECO:0007669"/>
    <property type="project" value="UniProtKB-SubCell"/>
</dbReference>
<dbReference type="GO" id="GO:0005739">
    <property type="term" value="C:mitochondrion"/>
    <property type="evidence" value="ECO:0007669"/>
    <property type="project" value="TreeGrafter"/>
</dbReference>
<dbReference type="Pfam" id="PF01018">
    <property type="entry name" value="GTP1_OBG"/>
    <property type="match status" value="1"/>
</dbReference>
<dbReference type="InterPro" id="IPR045086">
    <property type="entry name" value="OBG_GTPase"/>
</dbReference>
<comment type="similarity">
    <text evidence="2">Belongs to the TRAFAC class OBG-HflX-like GTPase superfamily. OBG GTPase family.</text>
</comment>
<dbReference type="Gene3D" id="2.70.210.12">
    <property type="entry name" value="GTP1/OBG domain"/>
    <property type="match status" value="1"/>
</dbReference>
<dbReference type="GO" id="GO:0000287">
    <property type="term" value="F:magnesium ion binding"/>
    <property type="evidence" value="ECO:0007669"/>
    <property type="project" value="InterPro"/>
</dbReference>
<dbReference type="AlphaFoldDB" id="A0A183J3B7"/>
<dbReference type="SUPFAM" id="SSF82051">
    <property type="entry name" value="Obg GTP-binding protein N-terminal domain"/>
    <property type="match status" value="1"/>
</dbReference>
<evidence type="ECO:0000256" key="1">
    <source>
        <dbReference type="ARBA" id="ARBA00004604"/>
    </source>
</evidence>
<protein>
    <submittedName>
        <fullName evidence="9">OBG-type G domain-containing protein</fullName>
    </submittedName>
</protein>